<evidence type="ECO:0000313" key="4">
    <source>
        <dbReference type="Proteomes" id="UP001408789"/>
    </source>
</evidence>
<reference evidence="3 4" key="1">
    <citation type="submission" date="2024-04" db="EMBL/GenBank/DDBJ databases">
        <title>The reference genome of an endangered Asteraceae, Deinandra increscens subsp. villosa, native to the Central Coast of California.</title>
        <authorList>
            <person name="Guilliams M."/>
            <person name="Hasenstab-Lehman K."/>
            <person name="Meyer R."/>
            <person name="Mcevoy S."/>
        </authorList>
    </citation>
    <scope>NUCLEOTIDE SEQUENCE [LARGE SCALE GENOMIC DNA]</scope>
    <source>
        <tissue evidence="3">Leaf</tissue>
    </source>
</reference>
<proteinExistence type="predicted"/>
<dbReference type="Proteomes" id="UP001408789">
    <property type="component" value="Unassembled WGS sequence"/>
</dbReference>
<feature type="chain" id="PRO_5043012625" description="CAND6/7 N-terminal domain-containing protein" evidence="1">
    <location>
        <begin position="25"/>
        <end position="166"/>
    </location>
</feature>
<evidence type="ECO:0000259" key="2">
    <source>
        <dbReference type="Pfam" id="PF21904"/>
    </source>
</evidence>
<dbReference type="Pfam" id="PF21904">
    <property type="entry name" value="CAND6-7_N"/>
    <property type="match status" value="1"/>
</dbReference>
<evidence type="ECO:0000313" key="3">
    <source>
        <dbReference type="EMBL" id="KAK9072752.1"/>
    </source>
</evidence>
<keyword evidence="1" id="KW-0732">Signal</keyword>
<feature type="signal peptide" evidence="1">
    <location>
        <begin position="1"/>
        <end position="24"/>
    </location>
</feature>
<accession>A0AAP0DHI4</accession>
<gene>
    <name evidence="3" type="ORF">SSX86_009187</name>
</gene>
<dbReference type="EMBL" id="JBCNJP010000010">
    <property type="protein sequence ID" value="KAK9072752.1"/>
    <property type="molecule type" value="Genomic_DNA"/>
</dbReference>
<sequence length="166" mass="18764">MTLLVKVFTALLLIFIIFAAPSTADTKSIKILSDNRHLILFEEFRITHSGRISIGVSGVSDNTYLSQHDLGHLGFFLLSEESMIEVLLELQQNPSLCILDSKFNTLLFTFRDISPPPHPSFRKSYPLTYPSKYALFFANCDPQSPVTMDVHYELFNSDDGNTKTNI</sequence>
<comment type="caution">
    <text evidence="3">The sequence shown here is derived from an EMBL/GenBank/DDBJ whole genome shotgun (WGS) entry which is preliminary data.</text>
</comment>
<dbReference type="InterPro" id="IPR054103">
    <property type="entry name" value="CAND6-7_N"/>
</dbReference>
<name>A0AAP0DHI4_9ASTR</name>
<dbReference type="AlphaFoldDB" id="A0AAP0DHI4"/>
<feature type="domain" description="CAND6/7 N-terminal" evidence="2">
    <location>
        <begin position="27"/>
        <end position="156"/>
    </location>
</feature>
<protein>
    <recommendedName>
        <fullName evidence="2">CAND6/7 N-terminal domain-containing protein</fullName>
    </recommendedName>
</protein>
<organism evidence="3 4">
    <name type="scientific">Deinandra increscens subsp. villosa</name>
    <dbReference type="NCBI Taxonomy" id="3103831"/>
    <lineage>
        <taxon>Eukaryota</taxon>
        <taxon>Viridiplantae</taxon>
        <taxon>Streptophyta</taxon>
        <taxon>Embryophyta</taxon>
        <taxon>Tracheophyta</taxon>
        <taxon>Spermatophyta</taxon>
        <taxon>Magnoliopsida</taxon>
        <taxon>eudicotyledons</taxon>
        <taxon>Gunneridae</taxon>
        <taxon>Pentapetalae</taxon>
        <taxon>asterids</taxon>
        <taxon>campanulids</taxon>
        <taxon>Asterales</taxon>
        <taxon>Asteraceae</taxon>
        <taxon>Asteroideae</taxon>
        <taxon>Heliantheae alliance</taxon>
        <taxon>Madieae</taxon>
        <taxon>Madiinae</taxon>
        <taxon>Deinandra</taxon>
    </lineage>
</organism>
<evidence type="ECO:0000256" key="1">
    <source>
        <dbReference type="SAM" id="SignalP"/>
    </source>
</evidence>
<keyword evidence="4" id="KW-1185">Reference proteome</keyword>